<evidence type="ECO:0000313" key="2">
    <source>
        <dbReference type="Proteomes" id="UP001163835"/>
    </source>
</evidence>
<dbReference type="Proteomes" id="UP001163835">
    <property type="component" value="Unassembled WGS sequence"/>
</dbReference>
<accession>A0ACC1TG46</accession>
<dbReference type="EMBL" id="MU797386">
    <property type="protein sequence ID" value="KAJ3803535.1"/>
    <property type="molecule type" value="Genomic_DNA"/>
</dbReference>
<name>A0ACC1TG46_9AGAR</name>
<proteinExistence type="predicted"/>
<reference evidence="1" key="1">
    <citation type="submission" date="2022-09" db="EMBL/GenBank/DDBJ databases">
        <title>A Global Phylogenomic Analysis of the Shiitake Genus Lentinula.</title>
        <authorList>
            <consortium name="DOE Joint Genome Institute"/>
            <person name="Sierra-Patev S."/>
            <person name="Min B."/>
            <person name="Naranjo-Ortiz M."/>
            <person name="Looney B."/>
            <person name="Konkel Z."/>
            <person name="Slot J.C."/>
            <person name="Sakamoto Y."/>
            <person name="Steenwyk J.L."/>
            <person name="Rokas A."/>
            <person name="Carro J."/>
            <person name="Camarero S."/>
            <person name="Ferreira P."/>
            <person name="Molpeceres G."/>
            <person name="Ruiz-Duenas F.J."/>
            <person name="Serrano A."/>
            <person name="Henrissat B."/>
            <person name="Drula E."/>
            <person name="Hughes K.W."/>
            <person name="Mata J.L."/>
            <person name="Ishikawa N.K."/>
            <person name="Vargas-Isla R."/>
            <person name="Ushijima S."/>
            <person name="Smith C.A."/>
            <person name="Ahrendt S."/>
            <person name="Andreopoulos W."/>
            <person name="He G."/>
            <person name="Labutti K."/>
            <person name="Lipzen A."/>
            <person name="Ng V."/>
            <person name="Riley R."/>
            <person name="Sandor L."/>
            <person name="Barry K."/>
            <person name="Martinez A.T."/>
            <person name="Xiao Y."/>
            <person name="Gibbons J.G."/>
            <person name="Terashima K."/>
            <person name="Grigoriev I.V."/>
            <person name="Hibbett D.S."/>
        </authorList>
    </citation>
    <scope>NUCLEOTIDE SEQUENCE</scope>
    <source>
        <strain evidence="1">TMI1499</strain>
    </source>
</reference>
<comment type="caution">
    <text evidence="1">The sequence shown here is derived from an EMBL/GenBank/DDBJ whole genome shotgun (WGS) entry which is preliminary data.</text>
</comment>
<gene>
    <name evidence="1" type="ORF">F5876DRAFT_85095</name>
</gene>
<sequence>MVPIAPFELQLAPNTLQRKLPILTYTYKTNSDPGLTVVPLSVLALFLNRDVGNVLDVRRKWHQVGLMQMGDYGCREWDLCLHHAPHRCVMPHATALQKCSSGVLYLCP</sequence>
<protein>
    <submittedName>
        <fullName evidence="1">Uncharacterized protein</fullName>
    </submittedName>
</protein>
<evidence type="ECO:0000313" key="1">
    <source>
        <dbReference type="EMBL" id="KAJ3803535.1"/>
    </source>
</evidence>
<keyword evidence="2" id="KW-1185">Reference proteome</keyword>
<organism evidence="1 2">
    <name type="scientific">Lentinula aff. lateritia</name>
    <dbReference type="NCBI Taxonomy" id="2804960"/>
    <lineage>
        <taxon>Eukaryota</taxon>
        <taxon>Fungi</taxon>
        <taxon>Dikarya</taxon>
        <taxon>Basidiomycota</taxon>
        <taxon>Agaricomycotina</taxon>
        <taxon>Agaricomycetes</taxon>
        <taxon>Agaricomycetidae</taxon>
        <taxon>Agaricales</taxon>
        <taxon>Marasmiineae</taxon>
        <taxon>Omphalotaceae</taxon>
        <taxon>Lentinula</taxon>
    </lineage>
</organism>